<dbReference type="RefSeq" id="WP_311579602.1">
    <property type="nucleotide sequence ID" value="NZ_JAVRIF010000003.1"/>
</dbReference>
<dbReference type="EC" id="1.8.4.11" evidence="4"/>
<keyword evidence="1 4" id="KW-0560">Oxidoreductase</keyword>
<evidence type="ECO:0000313" key="7">
    <source>
        <dbReference type="Proteomes" id="UP001266357"/>
    </source>
</evidence>
<keyword evidence="7" id="KW-1185">Reference proteome</keyword>
<reference evidence="6 7" key="1">
    <citation type="submission" date="2023-09" db="EMBL/GenBank/DDBJ databases">
        <authorList>
            <person name="Rey-Velasco X."/>
        </authorList>
    </citation>
    <scope>NUCLEOTIDE SEQUENCE [LARGE SCALE GENOMIC DNA]</scope>
    <source>
        <strain evidence="6 7">W431</strain>
    </source>
</reference>
<dbReference type="InterPro" id="IPR036509">
    <property type="entry name" value="Met_Sox_Rdtase_MsrA_sf"/>
</dbReference>
<comment type="similarity">
    <text evidence="4">Belongs to the MsrA Met sulfoxide reductase family.</text>
</comment>
<evidence type="ECO:0000313" key="6">
    <source>
        <dbReference type="EMBL" id="MDT0603443.1"/>
    </source>
</evidence>
<dbReference type="Proteomes" id="UP001266357">
    <property type="component" value="Unassembled WGS sequence"/>
</dbReference>
<dbReference type="EMBL" id="JAVRIF010000003">
    <property type="protein sequence ID" value="MDT0603443.1"/>
    <property type="molecule type" value="Genomic_DNA"/>
</dbReference>
<dbReference type="NCBIfam" id="TIGR00401">
    <property type="entry name" value="msrA"/>
    <property type="match status" value="1"/>
</dbReference>
<comment type="catalytic activity">
    <reaction evidence="2 4">
        <text>L-methionyl-[protein] + [thioredoxin]-disulfide + H2O = L-methionyl-(S)-S-oxide-[protein] + [thioredoxin]-dithiol</text>
        <dbReference type="Rhea" id="RHEA:14217"/>
        <dbReference type="Rhea" id="RHEA-COMP:10698"/>
        <dbReference type="Rhea" id="RHEA-COMP:10700"/>
        <dbReference type="Rhea" id="RHEA-COMP:12313"/>
        <dbReference type="Rhea" id="RHEA-COMP:12315"/>
        <dbReference type="ChEBI" id="CHEBI:15377"/>
        <dbReference type="ChEBI" id="CHEBI:16044"/>
        <dbReference type="ChEBI" id="CHEBI:29950"/>
        <dbReference type="ChEBI" id="CHEBI:44120"/>
        <dbReference type="ChEBI" id="CHEBI:50058"/>
        <dbReference type="EC" id="1.8.4.11"/>
    </reaction>
</comment>
<proteinExistence type="inferred from homology"/>
<comment type="caution">
    <text evidence="6">The sequence shown here is derived from an EMBL/GenBank/DDBJ whole genome shotgun (WGS) entry which is preliminary data.</text>
</comment>
<evidence type="ECO:0000256" key="4">
    <source>
        <dbReference type="HAMAP-Rule" id="MF_01401"/>
    </source>
</evidence>
<sequence length="179" mass="20285">MNLEEITLGGGCFWCIENIFSRVKGITKVVSGYANGDIENPSYEQVCSGTTNHAEVVKVEFDPAIVSFETILEVFFAIHDPTTLNRQGNDIGSQYRSIIVVENDEQQAAALEKIKQLTDSNAFEDDIVTVVEHKKNYYAAEDYHQDYYNNNTDNQYCQLVVAKKIQKFLNNFSHLLKDA</sequence>
<dbReference type="Gene3D" id="3.30.1060.10">
    <property type="entry name" value="Peptide methionine sulphoxide reductase MsrA"/>
    <property type="match status" value="1"/>
</dbReference>
<dbReference type="HAMAP" id="MF_01401">
    <property type="entry name" value="MsrA"/>
    <property type="match status" value="1"/>
</dbReference>
<evidence type="ECO:0000259" key="5">
    <source>
        <dbReference type="Pfam" id="PF01625"/>
    </source>
</evidence>
<evidence type="ECO:0000256" key="2">
    <source>
        <dbReference type="ARBA" id="ARBA00047806"/>
    </source>
</evidence>
<dbReference type="GO" id="GO:0008113">
    <property type="term" value="F:peptide-methionine (S)-S-oxide reductase activity"/>
    <property type="evidence" value="ECO:0007669"/>
    <property type="project" value="UniProtKB-EC"/>
</dbReference>
<dbReference type="SUPFAM" id="SSF55068">
    <property type="entry name" value="Peptide methionine sulfoxide reductase"/>
    <property type="match status" value="1"/>
</dbReference>
<gene>
    <name evidence="4 6" type="primary">msrA</name>
    <name evidence="6" type="ORF">RM573_07525</name>
</gene>
<dbReference type="PANTHER" id="PTHR43774:SF1">
    <property type="entry name" value="PEPTIDE METHIONINE SULFOXIDE REDUCTASE MSRA 2"/>
    <property type="match status" value="1"/>
</dbReference>
<dbReference type="PANTHER" id="PTHR43774">
    <property type="entry name" value="PEPTIDE METHIONINE SULFOXIDE REDUCTASE"/>
    <property type="match status" value="1"/>
</dbReference>
<protein>
    <recommendedName>
        <fullName evidence="4">Peptide methionine sulfoxide reductase MsrA</fullName>
        <shortName evidence="4">Protein-methionine-S-oxide reductase</shortName>
        <ecNumber evidence="4">1.8.4.11</ecNumber>
    </recommendedName>
    <alternativeName>
        <fullName evidence="4">Peptide-methionine (S)-S-oxide reductase</fullName>
        <shortName evidence="4">Peptide Met(O) reductase</shortName>
    </alternativeName>
</protein>
<dbReference type="InterPro" id="IPR002569">
    <property type="entry name" value="Met_Sox_Rdtase_MsrA_dom"/>
</dbReference>
<dbReference type="Pfam" id="PF01625">
    <property type="entry name" value="PMSR"/>
    <property type="match status" value="1"/>
</dbReference>
<comment type="catalytic activity">
    <reaction evidence="3 4">
        <text>[thioredoxin]-disulfide + L-methionine + H2O = L-methionine (S)-S-oxide + [thioredoxin]-dithiol</text>
        <dbReference type="Rhea" id="RHEA:19993"/>
        <dbReference type="Rhea" id="RHEA-COMP:10698"/>
        <dbReference type="Rhea" id="RHEA-COMP:10700"/>
        <dbReference type="ChEBI" id="CHEBI:15377"/>
        <dbReference type="ChEBI" id="CHEBI:29950"/>
        <dbReference type="ChEBI" id="CHEBI:50058"/>
        <dbReference type="ChEBI" id="CHEBI:57844"/>
        <dbReference type="ChEBI" id="CHEBI:58772"/>
        <dbReference type="EC" id="1.8.4.11"/>
    </reaction>
</comment>
<organism evidence="6 7">
    <name type="scientific">Thalassotalea castellviae</name>
    <dbReference type="NCBI Taxonomy" id="3075612"/>
    <lineage>
        <taxon>Bacteria</taxon>
        <taxon>Pseudomonadati</taxon>
        <taxon>Pseudomonadota</taxon>
        <taxon>Gammaproteobacteria</taxon>
        <taxon>Alteromonadales</taxon>
        <taxon>Colwelliaceae</taxon>
        <taxon>Thalassotalea</taxon>
    </lineage>
</organism>
<name>A0ABU2ZZT8_9GAMM</name>
<feature type="domain" description="Peptide methionine sulphoxide reductase MsrA" evidence="5">
    <location>
        <begin position="5"/>
        <end position="158"/>
    </location>
</feature>
<comment type="function">
    <text evidence="4">Has an important function as a repair enzyme for proteins that have been inactivated by oxidation. Catalyzes the reversible oxidation-reduction of methionine sulfoxide in proteins to methionine.</text>
</comment>
<evidence type="ECO:0000256" key="1">
    <source>
        <dbReference type="ARBA" id="ARBA00023002"/>
    </source>
</evidence>
<evidence type="ECO:0000256" key="3">
    <source>
        <dbReference type="ARBA" id="ARBA00048782"/>
    </source>
</evidence>
<feature type="active site" evidence="4">
    <location>
        <position position="12"/>
    </location>
</feature>
<accession>A0ABU2ZZT8</accession>